<evidence type="ECO:0000313" key="1">
    <source>
        <dbReference type="EMBL" id="SHE75840.1"/>
    </source>
</evidence>
<name>A0A1M4W3W5_9THEO</name>
<protein>
    <submittedName>
        <fullName evidence="1">Uncharacterized protein</fullName>
    </submittedName>
</protein>
<reference evidence="1 2" key="1">
    <citation type="submission" date="2016-11" db="EMBL/GenBank/DDBJ databases">
        <authorList>
            <person name="Jaros S."/>
            <person name="Januszkiewicz K."/>
            <person name="Wedrychowicz H."/>
        </authorList>
    </citation>
    <scope>NUCLEOTIDE SEQUENCE [LARGE SCALE GENOMIC DNA]</scope>
    <source>
        <strain evidence="1 2">DSM 17918</strain>
    </source>
</reference>
<dbReference type="OrthoDB" id="1678992at2"/>
<evidence type="ECO:0000313" key="2">
    <source>
        <dbReference type="Proteomes" id="UP000184088"/>
    </source>
</evidence>
<proteinExistence type="predicted"/>
<keyword evidence="2" id="KW-1185">Reference proteome</keyword>
<dbReference type="RefSeq" id="WP_073341869.1">
    <property type="nucleotide sequence ID" value="NZ_FQVH01000005.1"/>
</dbReference>
<gene>
    <name evidence="1" type="ORF">SAMN02746089_00747</name>
</gene>
<organism evidence="1 2">
    <name type="scientific">Caldanaerobius fijiensis DSM 17918</name>
    <dbReference type="NCBI Taxonomy" id="1121256"/>
    <lineage>
        <taxon>Bacteria</taxon>
        <taxon>Bacillati</taxon>
        <taxon>Bacillota</taxon>
        <taxon>Clostridia</taxon>
        <taxon>Thermoanaerobacterales</taxon>
        <taxon>Thermoanaerobacteraceae</taxon>
        <taxon>Caldanaerobius</taxon>
    </lineage>
</organism>
<accession>A0A1M4W3W5</accession>
<dbReference type="AlphaFoldDB" id="A0A1M4W3W5"/>
<dbReference type="STRING" id="1121256.SAMN02746089_00747"/>
<sequence>MPVLEPVITIGYKCDICGRLNINKVNLFEISKNGVIDLKCECENSHISIARAKRNYVFKASCFGCGCVHTYSFHLNEILSLKNVICPYSKENMFYVGAQQSVIKMLEKLESNLNIMAEEMGFKSQFVNQDVMIQVLDKIHEYANKGNILCSCGDPDLSLRLMSNGILLTCERCYDSITINARNIQDLLALVDKGYVQLISGKNQRTK</sequence>
<dbReference type="Proteomes" id="UP000184088">
    <property type="component" value="Unassembled WGS sequence"/>
</dbReference>
<dbReference type="EMBL" id="FQVH01000005">
    <property type="protein sequence ID" value="SHE75840.1"/>
    <property type="molecule type" value="Genomic_DNA"/>
</dbReference>